<protein>
    <submittedName>
        <fullName evidence="1">Uncharacterized protein</fullName>
    </submittedName>
</protein>
<evidence type="ECO:0000313" key="1">
    <source>
        <dbReference type="EMBL" id="VHO03732.1"/>
    </source>
</evidence>
<dbReference type="EMBL" id="CAAJGR010000086">
    <property type="protein sequence ID" value="VHO03732.1"/>
    <property type="molecule type" value="Genomic_DNA"/>
</dbReference>
<reference evidence="1" key="1">
    <citation type="submission" date="2019-04" db="EMBL/GenBank/DDBJ databases">
        <authorList>
            <person name="Brambilla D."/>
        </authorList>
    </citation>
    <scope>NUCLEOTIDE SEQUENCE</scope>
    <source>
        <strain evidence="1">BAL1</strain>
    </source>
</reference>
<dbReference type="AlphaFoldDB" id="A0A486XMH9"/>
<name>A0A486XMH9_9GAMM</name>
<proteinExistence type="predicted"/>
<organism evidence="1">
    <name type="scientific">Rheinheimera sp. BAL341</name>
    <dbReference type="NCBI Taxonomy" id="1708203"/>
    <lineage>
        <taxon>Bacteria</taxon>
        <taxon>Pseudomonadati</taxon>
        <taxon>Pseudomonadota</taxon>
        <taxon>Gammaproteobacteria</taxon>
        <taxon>Chromatiales</taxon>
        <taxon>Chromatiaceae</taxon>
        <taxon>Rheinheimera</taxon>
    </lineage>
</organism>
<sequence length="48" mass="5438">MQLSNTTKAIVFCFRLLQAGDHTAEQHKNKHRLKTDRAIGSFIASHIC</sequence>
<gene>
    <name evidence="1" type="ORF">BAL341_1566</name>
</gene>
<accession>A0A486XMH9</accession>